<accession>A0A450VXC5</accession>
<name>A0A450VXC5_9GAMM</name>
<organism evidence="1">
    <name type="scientific">Candidatus Kentrum sp. FM</name>
    <dbReference type="NCBI Taxonomy" id="2126340"/>
    <lineage>
        <taxon>Bacteria</taxon>
        <taxon>Pseudomonadati</taxon>
        <taxon>Pseudomonadota</taxon>
        <taxon>Gammaproteobacteria</taxon>
        <taxon>Candidatus Kentrum</taxon>
    </lineage>
</organism>
<dbReference type="EMBL" id="CAADFL010000102">
    <property type="protein sequence ID" value="VFK09346.1"/>
    <property type="molecule type" value="Genomic_DNA"/>
</dbReference>
<proteinExistence type="predicted"/>
<evidence type="ECO:0000313" key="1">
    <source>
        <dbReference type="EMBL" id="VFK09346.1"/>
    </source>
</evidence>
<sequence>MKFEKDPGKPVVERQQARCWLPASWLLDAGKPVVGYRQGGCWMPISPLLAADDGVGRPRLGATG</sequence>
<gene>
    <name evidence="1" type="ORF">BECKFM1743B_GA0114221_101027</name>
</gene>
<protein>
    <submittedName>
        <fullName evidence="1">Uncharacterized protein</fullName>
    </submittedName>
</protein>
<dbReference type="AlphaFoldDB" id="A0A450VXC5"/>
<reference evidence="1" key="1">
    <citation type="submission" date="2019-02" db="EMBL/GenBank/DDBJ databases">
        <authorList>
            <person name="Gruber-Vodicka R. H."/>
            <person name="Seah K. B. B."/>
        </authorList>
    </citation>
    <scope>NUCLEOTIDE SEQUENCE</scope>
    <source>
        <strain evidence="1">BECK_BZ164</strain>
    </source>
</reference>